<evidence type="ECO:0000313" key="1">
    <source>
        <dbReference type="EMBL" id="MEP0949247.1"/>
    </source>
</evidence>
<accession>A0ABV0KBG1</accession>
<dbReference type="EMBL" id="JAMPKX010000011">
    <property type="protein sequence ID" value="MEP0949247.1"/>
    <property type="molecule type" value="Genomic_DNA"/>
</dbReference>
<sequence>MGTENDEYKAGLRKRVKLTNPEQLYDVQDGNGSQIPYDLADGRQLFNHYRHRMTNYDQVLDQIRSEQQGQITGRQEKQVAVAAAENILQKYRDEHVKVIQDSQKKGQVLKSLFEKAGVSTASALSQLLDSWSEKIKQIGHLENSQRSLQTWNDTYRVQRELVKAVLKQENASKEIQEKVKLIYSTKSSNKAIELGSDLFNIEKSEILKLVKTVVHYTKL</sequence>
<dbReference type="Proteomes" id="UP001482513">
    <property type="component" value="Unassembled WGS sequence"/>
</dbReference>
<comment type="caution">
    <text evidence="1">The sequence shown here is derived from an EMBL/GenBank/DDBJ whole genome shotgun (WGS) entry which is preliminary data.</text>
</comment>
<keyword evidence="2" id="KW-1185">Reference proteome</keyword>
<reference evidence="1 2" key="1">
    <citation type="submission" date="2022-04" db="EMBL/GenBank/DDBJ databases">
        <title>Positive selection, recombination, and allopatry shape intraspecific diversity of widespread and dominant cyanobacteria.</title>
        <authorList>
            <person name="Wei J."/>
            <person name="Shu W."/>
            <person name="Hu C."/>
        </authorList>
    </citation>
    <scope>NUCLEOTIDE SEQUENCE [LARGE SCALE GENOMIC DNA]</scope>
    <source>
        <strain evidence="1 2">DQ-A4</strain>
    </source>
</reference>
<gene>
    <name evidence="1" type="ORF">NC992_20375</name>
</gene>
<dbReference type="RefSeq" id="WP_190704666.1">
    <property type="nucleotide sequence ID" value="NZ_JAMPKX010000011.1"/>
</dbReference>
<evidence type="ECO:0000313" key="2">
    <source>
        <dbReference type="Proteomes" id="UP001482513"/>
    </source>
</evidence>
<name>A0ABV0KBG1_9CYAN</name>
<protein>
    <submittedName>
        <fullName evidence="1">Uncharacterized protein</fullName>
    </submittedName>
</protein>
<organism evidence="1 2">
    <name type="scientific">Leptolyngbya subtilissima DQ-A4</name>
    <dbReference type="NCBI Taxonomy" id="2933933"/>
    <lineage>
        <taxon>Bacteria</taxon>
        <taxon>Bacillati</taxon>
        <taxon>Cyanobacteriota</taxon>
        <taxon>Cyanophyceae</taxon>
        <taxon>Leptolyngbyales</taxon>
        <taxon>Leptolyngbyaceae</taxon>
        <taxon>Leptolyngbya group</taxon>
        <taxon>Leptolyngbya</taxon>
    </lineage>
</organism>
<proteinExistence type="predicted"/>